<dbReference type="AlphaFoldDB" id="A0A0R2HY85"/>
<gene>
    <name evidence="8" type="ORF">IV74_GL001472</name>
</gene>
<evidence type="ECO:0000256" key="4">
    <source>
        <dbReference type="ARBA" id="ARBA00022729"/>
    </source>
</evidence>
<dbReference type="Gene3D" id="3.40.190.10">
    <property type="entry name" value="Periplasmic binding protein-like II"/>
    <property type="match status" value="1"/>
</dbReference>
<evidence type="ECO:0000313" key="9">
    <source>
        <dbReference type="Proteomes" id="UP000051658"/>
    </source>
</evidence>
<feature type="chain" id="PRO_5006418009" evidence="6">
    <location>
        <begin position="22"/>
        <end position="559"/>
    </location>
</feature>
<feature type="signal peptide" evidence="6">
    <location>
        <begin position="1"/>
        <end position="21"/>
    </location>
</feature>
<dbReference type="Gene3D" id="3.90.76.10">
    <property type="entry name" value="Dipeptide-binding Protein, Domain 1"/>
    <property type="match status" value="1"/>
</dbReference>
<sequence length="559" mass="62661">MKKGKVMGILGVALASTVILAACGGGSSDKSDNASNDSGKMAKKQELNLIETAEIPTMDSVMNTDAVGSTVMNNVFEGLYRKDLKNNIVLGMAKEEPQISEDGLTYTFKIRDDANWSNGDPVTANDFVFAWRRVVDPNTAAQFSYMMSGIVENATEITKGEKPATDLGVKALDDKTFEVKLAAEVPYFKDLLCLTMFMPQNEKYVTEQGDSFAKNSEKLVYNGPFQLTEWDGTGLSWVYKKNDTYWDKKEVKLDTIKVDVVKEMSTALNLYDSDDIDMMKLTGEYVQTKEGDPDLKNIPTSSVFYFKYNQKRNGSDTPLANENIRKAISMAFDKQSYSDTILKNGSIPADGFVPEGLAKDPKNGKDFRKENGNILKYNKKEAAAAWKKGLKELGVDKVELELLSDDTENAKRSLEFMQGQLEENLPGLTVKLKNVPFKVRIDLNNKMDYDIQVAGWSADFSDPVSFLDLFTTDNSNNRSNFSNAKYDELLENVKTTSLSDPEKRWDEMREAEKELLKTAGIGPIYQRYNAVLEKPFVKDVGMQLVGPEYSYKWAYVTSH</sequence>
<dbReference type="GeneID" id="89588577"/>
<evidence type="ECO:0000313" key="8">
    <source>
        <dbReference type="EMBL" id="KRN56358.1"/>
    </source>
</evidence>
<dbReference type="PANTHER" id="PTHR30290:SF10">
    <property type="entry name" value="PERIPLASMIC OLIGOPEPTIDE-BINDING PROTEIN-RELATED"/>
    <property type="match status" value="1"/>
</dbReference>
<dbReference type="eggNOG" id="COG4166">
    <property type="taxonomic scope" value="Bacteria"/>
</dbReference>
<dbReference type="PATRIC" id="fig|1449336.4.peg.1502"/>
<dbReference type="Proteomes" id="UP000051658">
    <property type="component" value="Unassembled WGS sequence"/>
</dbReference>
<dbReference type="SUPFAM" id="SSF53850">
    <property type="entry name" value="Periplasmic binding protein-like II"/>
    <property type="match status" value="1"/>
</dbReference>
<dbReference type="GO" id="GO:0015833">
    <property type="term" value="P:peptide transport"/>
    <property type="evidence" value="ECO:0007669"/>
    <property type="project" value="UniProtKB-KW"/>
</dbReference>
<keyword evidence="5" id="KW-0571">Peptide transport</keyword>
<dbReference type="InterPro" id="IPR039424">
    <property type="entry name" value="SBP_5"/>
</dbReference>
<reference evidence="8 9" key="1">
    <citation type="journal article" date="2015" name="Genome Announc.">
        <title>Expanding the biotechnology potential of lactobacilli through comparative genomics of 213 strains and associated genera.</title>
        <authorList>
            <person name="Sun Z."/>
            <person name="Harris H.M."/>
            <person name="McCann A."/>
            <person name="Guo C."/>
            <person name="Argimon S."/>
            <person name="Zhang W."/>
            <person name="Yang X."/>
            <person name="Jeffery I.B."/>
            <person name="Cooney J.C."/>
            <person name="Kagawa T.F."/>
            <person name="Liu W."/>
            <person name="Song Y."/>
            <person name="Salvetti E."/>
            <person name="Wrobel A."/>
            <person name="Rasinkangas P."/>
            <person name="Parkhill J."/>
            <person name="Rea M.C."/>
            <person name="O'Sullivan O."/>
            <person name="Ritari J."/>
            <person name="Douillard F.P."/>
            <person name="Paul Ross R."/>
            <person name="Yang R."/>
            <person name="Briner A.E."/>
            <person name="Felis G.E."/>
            <person name="de Vos W.M."/>
            <person name="Barrangou R."/>
            <person name="Klaenhammer T.R."/>
            <person name="Caufield P.W."/>
            <person name="Cui Y."/>
            <person name="Zhang H."/>
            <person name="O'Toole P.W."/>
        </authorList>
    </citation>
    <scope>NUCLEOTIDE SEQUENCE [LARGE SCALE GENOMIC DNA]</scope>
    <source>
        <strain evidence="8 9">DSM 20623</strain>
    </source>
</reference>
<name>A0A0R2HY85_CARDV</name>
<dbReference type="InterPro" id="IPR030678">
    <property type="entry name" value="Peptide/Ni-bd"/>
</dbReference>
<protein>
    <submittedName>
        <fullName evidence="8">Periplasmic oligopeptide-binding protein</fullName>
    </submittedName>
</protein>
<feature type="domain" description="Solute-binding protein family 5" evidence="7">
    <location>
        <begin position="88"/>
        <end position="476"/>
    </location>
</feature>
<evidence type="ECO:0000256" key="5">
    <source>
        <dbReference type="ARBA" id="ARBA00022856"/>
    </source>
</evidence>
<dbReference type="PIRSF" id="PIRSF002741">
    <property type="entry name" value="MppA"/>
    <property type="match status" value="1"/>
</dbReference>
<dbReference type="GO" id="GO:1904680">
    <property type="term" value="F:peptide transmembrane transporter activity"/>
    <property type="evidence" value="ECO:0007669"/>
    <property type="project" value="TreeGrafter"/>
</dbReference>
<dbReference type="GO" id="GO:0043190">
    <property type="term" value="C:ATP-binding cassette (ABC) transporter complex"/>
    <property type="evidence" value="ECO:0007669"/>
    <property type="project" value="InterPro"/>
</dbReference>
<organism evidence="8 9">
    <name type="scientific">Carnobacterium divergens DSM 20623</name>
    <dbReference type="NCBI Taxonomy" id="1449336"/>
    <lineage>
        <taxon>Bacteria</taxon>
        <taxon>Bacillati</taxon>
        <taxon>Bacillota</taxon>
        <taxon>Bacilli</taxon>
        <taxon>Lactobacillales</taxon>
        <taxon>Carnobacteriaceae</taxon>
        <taxon>Carnobacterium</taxon>
    </lineage>
</organism>
<comment type="caution">
    <text evidence="8">The sequence shown here is derived from an EMBL/GenBank/DDBJ whole genome shotgun (WGS) entry which is preliminary data.</text>
</comment>
<accession>A0A0R2HY85</accession>
<keyword evidence="9" id="KW-1185">Reference proteome</keyword>
<keyword evidence="3" id="KW-0813">Transport</keyword>
<dbReference type="RefSeq" id="WP_034570424.1">
    <property type="nucleotide sequence ID" value="NZ_JQBS01000032.1"/>
</dbReference>
<evidence type="ECO:0000256" key="2">
    <source>
        <dbReference type="ARBA" id="ARBA00005695"/>
    </source>
</evidence>
<dbReference type="InterPro" id="IPR000914">
    <property type="entry name" value="SBP_5_dom"/>
</dbReference>
<dbReference type="GO" id="GO:0030288">
    <property type="term" value="C:outer membrane-bounded periplasmic space"/>
    <property type="evidence" value="ECO:0007669"/>
    <property type="project" value="UniProtKB-ARBA"/>
</dbReference>
<evidence type="ECO:0000259" key="7">
    <source>
        <dbReference type="Pfam" id="PF00496"/>
    </source>
</evidence>
<evidence type="ECO:0000256" key="3">
    <source>
        <dbReference type="ARBA" id="ARBA00022448"/>
    </source>
</evidence>
<comment type="similarity">
    <text evidence="2">Belongs to the bacterial solute-binding protein 5 family.</text>
</comment>
<dbReference type="CDD" id="cd08504">
    <property type="entry name" value="PBP2_OppA"/>
    <property type="match status" value="1"/>
</dbReference>
<keyword evidence="5" id="KW-0653">Protein transport</keyword>
<dbReference type="PANTHER" id="PTHR30290">
    <property type="entry name" value="PERIPLASMIC BINDING COMPONENT OF ABC TRANSPORTER"/>
    <property type="match status" value="1"/>
</dbReference>
<comment type="subcellular location">
    <subcellularLocation>
        <location evidence="1">Cell envelope</location>
    </subcellularLocation>
</comment>
<dbReference type="Gene3D" id="3.10.105.10">
    <property type="entry name" value="Dipeptide-binding Protein, Domain 3"/>
    <property type="match status" value="1"/>
</dbReference>
<keyword evidence="4 6" id="KW-0732">Signal</keyword>
<dbReference type="FunFam" id="3.90.76.10:FF:000001">
    <property type="entry name" value="Oligopeptide ABC transporter substrate-binding protein"/>
    <property type="match status" value="1"/>
</dbReference>
<evidence type="ECO:0000256" key="6">
    <source>
        <dbReference type="SAM" id="SignalP"/>
    </source>
</evidence>
<dbReference type="PROSITE" id="PS51257">
    <property type="entry name" value="PROKAR_LIPOPROTEIN"/>
    <property type="match status" value="1"/>
</dbReference>
<dbReference type="FunFam" id="3.10.105.10:FF:000001">
    <property type="entry name" value="Oligopeptide ABC transporter, oligopeptide-binding protein"/>
    <property type="match status" value="1"/>
</dbReference>
<evidence type="ECO:0000256" key="1">
    <source>
        <dbReference type="ARBA" id="ARBA00004196"/>
    </source>
</evidence>
<dbReference type="Pfam" id="PF00496">
    <property type="entry name" value="SBP_bac_5"/>
    <property type="match status" value="1"/>
</dbReference>
<dbReference type="EMBL" id="JQBS01000032">
    <property type="protein sequence ID" value="KRN56358.1"/>
    <property type="molecule type" value="Genomic_DNA"/>
</dbReference>
<proteinExistence type="inferred from homology"/>